<gene>
    <name evidence="1" type="ORF">EDC19_1728</name>
</gene>
<dbReference type="OrthoDB" id="1739894at2"/>
<comment type="caution">
    <text evidence="1">The sequence shown here is derived from an EMBL/GenBank/DDBJ whole genome shotgun (WGS) entry which is preliminary data.</text>
</comment>
<name>A0A4R1MPZ0_9FIRM</name>
<evidence type="ECO:0000313" key="2">
    <source>
        <dbReference type="Proteomes" id="UP000294545"/>
    </source>
</evidence>
<dbReference type="InterPro" id="IPR036291">
    <property type="entry name" value="NAD(P)-bd_dom_sf"/>
</dbReference>
<dbReference type="Pfam" id="PF13783">
    <property type="entry name" value="DUF4177"/>
    <property type="match status" value="1"/>
</dbReference>
<dbReference type="SUPFAM" id="SSF51735">
    <property type="entry name" value="NAD(P)-binding Rossmann-fold domains"/>
    <property type="match status" value="1"/>
</dbReference>
<keyword evidence="2" id="KW-1185">Reference proteome</keyword>
<dbReference type="Proteomes" id="UP000294545">
    <property type="component" value="Unassembled WGS sequence"/>
</dbReference>
<dbReference type="EMBL" id="SMGQ01000013">
    <property type="protein sequence ID" value="TCK92579.1"/>
    <property type="molecule type" value="Genomic_DNA"/>
</dbReference>
<organism evidence="1 2">
    <name type="scientific">Natranaerovirga hydrolytica</name>
    <dbReference type="NCBI Taxonomy" id="680378"/>
    <lineage>
        <taxon>Bacteria</taxon>
        <taxon>Bacillati</taxon>
        <taxon>Bacillota</taxon>
        <taxon>Clostridia</taxon>
        <taxon>Lachnospirales</taxon>
        <taxon>Natranaerovirgaceae</taxon>
        <taxon>Natranaerovirga</taxon>
    </lineage>
</organism>
<dbReference type="RefSeq" id="WP_132282447.1">
    <property type="nucleotide sequence ID" value="NZ_SMGQ01000013.1"/>
</dbReference>
<reference evidence="1 2" key="1">
    <citation type="submission" date="2019-03" db="EMBL/GenBank/DDBJ databases">
        <title>Genomic Encyclopedia of Type Strains, Phase IV (KMG-IV): sequencing the most valuable type-strain genomes for metagenomic binning, comparative biology and taxonomic classification.</title>
        <authorList>
            <person name="Goeker M."/>
        </authorList>
    </citation>
    <scope>NUCLEOTIDE SEQUENCE [LARGE SCALE GENOMIC DNA]</scope>
    <source>
        <strain evidence="1 2">DSM 24176</strain>
    </source>
</reference>
<evidence type="ECO:0000313" key="1">
    <source>
        <dbReference type="EMBL" id="TCK92579.1"/>
    </source>
</evidence>
<protein>
    <submittedName>
        <fullName evidence="1">Short subunit dehydrogenase</fullName>
    </submittedName>
</protein>
<proteinExistence type="predicted"/>
<dbReference type="InterPro" id="IPR025234">
    <property type="entry name" value="YjzH-like"/>
</dbReference>
<dbReference type="Gene3D" id="3.40.50.720">
    <property type="entry name" value="NAD(P)-binding Rossmann-like Domain"/>
    <property type="match status" value="1"/>
</dbReference>
<sequence length="77" mass="8701">MFKDKVAVITGGASGIGKAIAERFLEEGTFSLKPAKEYHSIVEEYAQEGWRLVQIFAPPIGNYGIAKYYELIFEREK</sequence>
<accession>A0A4R1MPZ0</accession>
<dbReference type="AlphaFoldDB" id="A0A4R1MPZ0"/>